<accession>A0A915ISN5</accession>
<name>A0A915ISN5_ROMCU</name>
<reference evidence="2" key="1">
    <citation type="submission" date="2022-11" db="UniProtKB">
        <authorList>
            <consortium name="WormBaseParasite"/>
        </authorList>
    </citation>
    <scope>IDENTIFICATION</scope>
</reference>
<evidence type="ECO:0000313" key="2">
    <source>
        <dbReference type="WBParaSite" id="nRc.2.0.1.t17213-RA"/>
    </source>
</evidence>
<sequence length="90" mass="9391">MLTSWLMVRNVSPKALATSIGRLIAATNDCCWAIINSIWAPVVNVDGNAATAGAGSALRLTCSTAQRMASTAGDKGWRSNKILSTGIARI</sequence>
<dbReference type="Proteomes" id="UP000887565">
    <property type="component" value="Unplaced"/>
</dbReference>
<organism evidence="1 2">
    <name type="scientific">Romanomermis culicivorax</name>
    <name type="common">Nematode worm</name>
    <dbReference type="NCBI Taxonomy" id="13658"/>
    <lineage>
        <taxon>Eukaryota</taxon>
        <taxon>Metazoa</taxon>
        <taxon>Ecdysozoa</taxon>
        <taxon>Nematoda</taxon>
        <taxon>Enoplea</taxon>
        <taxon>Dorylaimia</taxon>
        <taxon>Mermithida</taxon>
        <taxon>Mermithoidea</taxon>
        <taxon>Mermithidae</taxon>
        <taxon>Romanomermis</taxon>
    </lineage>
</organism>
<protein>
    <submittedName>
        <fullName evidence="2">Secreted protein</fullName>
    </submittedName>
</protein>
<evidence type="ECO:0000313" key="1">
    <source>
        <dbReference type="Proteomes" id="UP000887565"/>
    </source>
</evidence>
<proteinExistence type="predicted"/>
<keyword evidence="1" id="KW-1185">Reference proteome</keyword>
<dbReference type="WBParaSite" id="nRc.2.0.1.t17213-RA">
    <property type="protein sequence ID" value="nRc.2.0.1.t17213-RA"/>
    <property type="gene ID" value="nRc.2.0.1.g17213"/>
</dbReference>
<dbReference type="AlphaFoldDB" id="A0A915ISN5"/>